<name>A0A2N5CVE8_9CAUL</name>
<reference evidence="2 5" key="2">
    <citation type="submission" date="2018-01" db="EMBL/GenBank/DDBJ databases">
        <title>Complete genome sequence of Caulobacter flavus RHGG3.</title>
        <authorList>
            <person name="Yang E."/>
        </authorList>
    </citation>
    <scope>NUCLEOTIDE SEQUENCE [LARGE SCALE GENOMIC DNA]</scope>
    <source>
        <strain evidence="2 5">RHGG3</strain>
    </source>
</reference>
<dbReference type="Proteomes" id="UP000281192">
    <property type="component" value="Chromosome"/>
</dbReference>
<organism evidence="3 4">
    <name type="scientific">Caulobacter flavus</name>
    <dbReference type="NCBI Taxonomy" id="1679497"/>
    <lineage>
        <taxon>Bacteria</taxon>
        <taxon>Pseudomonadati</taxon>
        <taxon>Pseudomonadota</taxon>
        <taxon>Alphaproteobacteria</taxon>
        <taxon>Caulobacterales</taxon>
        <taxon>Caulobacteraceae</taxon>
        <taxon>Caulobacter</taxon>
    </lineage>
</organism>
<evidence type="ECO:0000313" key="2">
    <source>
        <dbReference type="EMBL" id="AYV46862.1"/>
    </source>
</evidence>
<dbReference type="EMBL" id="CP026100">
    <property type="protein sequence ID" value="AYV46862.1"/>
    <property type="molecule type" value="Genomic_DNA"/>
</dbReference>
<protein>
    <submittedName>
        <fullName evidence="3">Uncharacterized protein</fullName>
    </submittedName>
</protein>
<keyword evidence="5" id="KW-1185">Reference proteome</keyword>
<evidence type="ECO:0000313" key="4">
    <source>
        <dbReference type="Proteomes" id="UP000234483"/>
    </source>
</evidence>
<feature type="compositionally biased region" description="Polar residues" evidence="1">
    <location>
        <begin position="1"/>
        <end position="11"/>
    </location>
</feature>
<feature type="region of interest" description="Disordered" evidence="1">
    <location>
        <begin position="1"/>
        <end position="43"/>
    </location>
</feature>
<feature type="compositionally biased region" description="Low complexity" evidence="1">
    <location>
        <begin position="19"/>
        <end position="37"/>
    </location>
</feature>
<dbReference type="KEGG" id="cfh:C1707_11640"/>
<evidence type="ECO:0000313" key="5">
    <source>
        <dbReference type="Proteomes" id="UP000281192"/>
    </source>
</evidence>
<evidence type="ECO:0000256" key="1">
    <source>
        <dbReference type="SAM" id="MobiDB-lite"/>
    </source>
</evidence>
<sequence length="255" mass="25801">MDTITAKSANGASDPGVVSALAEDVAAPPAEAPPAESASEKPVLAAGLGSAGPEVKLNFVNRSNDASNVHVLLFGQPPSPAIDEIGQAWRVIDNCGPGWSHPFVWPAAVTLGVVDPHGNVSPQLDIANGQVAEVVAGDTGTVLKLADQQGPASAISVLNQLPQGFVEAAFFRDGKPYARQLLGPHTTAVFTLPPKIWIGAALRSEAGAAVGADAVSALTEINLMGIAGADIVMTGGGQGADAKPFLFTLANVTYG</sequence>
<reference evidence="3 4" key="1">
    <citation type="submission" date="2017-12" db="EMBL/GenBank/DDBJ databases">
        <title>The genome sequence of Caulobacter flavus CGMCC1 15093.</title>
        <authorList>
            <person name="Gao J."/>
            <person name="Mao X."/>
            <person name="Sun J."/>
        </authorList>
    </citation>
    <scope>NUCLEOTIDE SEQUENCE [LARGE SCALE GENOMIC DNA]</scope>
    <source>
        <strain evidence="3 4">CGMCC1 15093</strain>
    </source>
</reference>
<dbReference type="Proteomes" id="UP000234483">
    <property type="component" value="Unassembled WGS sequence"/>
</dbReference>
<dbReference type="EMBL" id="PJRQ01000015">
    <property type="protein sequence ID" value="PLR17770.1"/>
    <property type="molecule type" value="Genomic_DNA"/>
</dbReference>
<proteinExistence type="predicted"/>
<accession>A0A2N5CVE8</accession>
<dbReference type="RefSeq" id="WP_101712504.1">
    <property type="nucleotide sequence ID" value="NZ_CP026100.1"/>
</dbReference>
<dbReference type="AlphaFoldDB" id="A0A2N5CVE8"/>
<evidence type="ECO:0000313" key="3">
    <source>
        <dbReference type="EMBL" id="PLR17770.1"/>
    </source>
</evidence>
<dbReference type="OrthoDB" id="8891769at2"/>
<gene>
    <name evidence="2" type="ORF">C1707_11640</name>
    <name evidence="3" type="ORF">CFHF_08055</name>
</gene>